<protein>
    <submittedName>
        <fullName evidence="1">Uncharacterized protein</fullName>
    </submittedName>
</protein>
<sequence length="180" mass="20557">MLWAITACEPTNKEPVGLRMPRELTEYEKERCTEAAVESTKEVMDYQNIEGLEELTRVNFRWMLKTEPNNKPYPEGAPHGWRGSYSLNEALEMCPIEESETWYIQVSLGFKRGGTDWLSQVIVDVETAKVVEFLIHSPDLSSPDRFKETACEPTNKEPVGNLSSYLPPYKIPGREAKSLL</sequence>
<comment type="caution">
    <text evidence="1">The sequence shown here is derived from an EMBL/GenBank/DDBJ whole genome shotgun (WGS) entry which is preliminary data.</text>
</comment>
<gene>
    <name evidence="1" type="ORF">S12H4_13484</name>
</gene>
<dbReference type="EMBL" id="BARW01006420">
    <property type="protein sequence ID" value="GAI75584.1"/>
    <property type="molecule type" value="Genomic_DNA"/>
</dbReference>
<name>X1T6F4_9ZZZZ</name>
<organism evidence="1">
    <name type="scientific">marine sediment metagenome</name>
    <dbReference type="NCBI Taxonomy" id="412755"/>
    <lineage>
        <taxon>unclassified sequences</taxon>
        <taxon>metagenomes</taxon>
        <taxon>ecological metagenomes</taxon>
    </lineage>
</organism>
<dbReference type="AlphaFoldDB" id="X1T6F4"/>
<accession>X1T6F4</accession>
<proteinExistence type="predicted"/>
<reference evidence="1" key="1">
    <citation type="journal article" date="2014" name="Front. Microbiol.">
        <title>High frequency of phylogenetically diverse reductive dehalogenase-homologous genes in deep subseafloor sedimentary metagenomes.</title>
        <authorList>
            <person name="Kawai M."/>
            <person name="Futagami T."/>
            <person name="Toyoda A."/>
            <person name="Takaki Y."/>
            <person name="Nishi S."/>
            <person name="Hori S."/>
            <person name="Arai W."/>
            <person name="Tsubouchi T."/>
            <person name="Morono Y."/>
            <person name="Uchiyama I."/>
            <person name="Ito T."/>
            <person name="Fujiyama A."/>
            <person name="Inagaki F."/>
            <person name="Takami H."/>
        </authorList>
    </citation>
    <scope>NUCLEOTIDE SEQUENCE</scope>
    <source>
        <strain evidence="1">Expedition CK06-06</strain>
    </source>
</reference>
<evidence type="ECO:0000313" key="1">
    <source>
        <dbReference type="EMBL" id="GAI75584.1"/>
    </source>
</evidence>